<accession>A0AAV4V7T5</accession>
<protein>
    <submittedName>
        <fullName evidence="1">Uncharacterized protein</fullName>
    </submittedName>
</protein>
<organism evidence="1 2">
    <name type="scientific">Caerostris extrusa</name>
    <name type="common">Bark spider</name>
    <name type="synonym">Caerostris bankana</name>
    <dbReference type="NCBI Taxonomy" id="172846"/>
    <lineage>
        <taxon>Eukaryota</taxon>
        <taxon>Metazoa</taxon>
        <taxon>Ecdysozoa</taxon>
        <taxon>Arthropoda</taxon>
        <taxon>Chelicerata</taxon>
        <taxon>Arachnida</taxon>
        <taxon>Araneae</taxon>
        <taxon>Araneomorphae</taxon>
        <taxon>Entelegynae</taxon>
        <taxon>Araneoidea</taxon>
        <taxon>Araneidae</taxon>
        <taxon>Caerostris</taxon>
    </lineage>
</organism>
<name>A0AAV4V7T5_CAEEX</name>
<gene>
    <name evidence="1" type="ORF">CEXT_151471</name>
</gene>
<keyword evidence="2" id="KW-1185">Reference proteome</keyword>
<reference evidence="1 2" key="1">
    <citation type="submission" date="2021-06" db="EMBL/GenBank/DDBJ databases">
        <title>Caerostris extrusa draft genome.</title>
        <authorList>
            <person name="Kono N."/>
            <person name="Arakawa K."/>
        </authorList>
    </citation>
    <scope>NUCLEOTIDE SEQUENCE [LARGE SCALE GENOMIC DNA]</scope>
</reference>
<comment type="caution">
    <text evidence="1">The sequence shown here is derived from an EMBL/GenBank/DDBJ whole genome shotgun (WGS) entry which is preliminary data.</text>
</comment>
<dbReference type="EMBL" id="BPLR01014069">
    <property type="protein sequence ID" value="GIY66069.1"/>
    <property type="molecule type" value="Genomic_DNA"/>
</dbReference>
<evidence type="ECO:0000313" key="2">
    <source>
        <dbReference type="Proteomes" id="UP001054945"/>
    </source>
</evidence>
<sequence length="74" mass="8237">MNSIRKLEGACPALGCILHNEAAQWATESADRITQCLLRHRFAVYWTESPRCKPTTSAIRNPLGTGRILVKKAN</sequence>
<dbReference type="AlphaFoldDB" id="A0AAV4V7T5"/>
<proteinExistence type="predicted"/>
<evidence type="ECO:0000313" key="1">
    <source>
        <dbReference type="EMBL" id="GIY66069.1"/>
    </source>
</evidence>
<dbReference type="Proteomes" id="UP001054945">
    <property type="component" value="Unassembled WGS sequence"/>
</dbReference>